<feature type="domain" description="Fibronectin type-III" evidence="1">
    <location>
        <begin position="1379"/>
        <end position="1467"/>
    </location>
</feature>
<proteinExistence type="predicted"/>
<keyword evidence="3" id="KW-1185">Reference proteome</keyword>
<dbReference type="STRING" id="316067.Geob_3131"/>
<dbReference type="KEGG" id="geo:Geob_3131"/>
<organism evidence="2 3">
    <name type="scientific">Geotalea daltonii (strain DSM 22248 / JCM 15807 / FRC-32)</name>
    <name type="common">Geobacter daltonii</name>
    <dbReference type="NCBI Taxonomy" id="316067"/>
    <lineage>
        <taxon>Bacteria</taxon>
        <taxon>Pseudomonadati</taxon>
        <taxon>Thermodesulfobacteriota</taxon>
        <taxon>Desulfuromonadia</taxon>
        <taxon>Geobacterales</taxon>
        <taxon>Geobacteraceae</taxon>
        <taxon>Geotalea</taxon>
    </lineage>
</organism>
<gene>
    <name evidence="2" type="ordered locus">Geob_3131</name>
</gene>
<evidence type="ECO:0000313" key="3">
    <source>
        <dbReference type="Proteomes" id="UP000007721"/>
    </source>
</evidence>
<dbReference type="RefSeq" id="WP_012648202.1">
    <property type="nucleotide sequence ID" value="NC_011979.1"/>
</dbReference>
<dbReference type="NCBIfam" id="TIGR02608">
    <property type="entry name" value="delta_60_rpt"/>
    <property type="match status" value="1"/>
</dbReference>
<feature type="domain" description="Fibronectin type-III" evidence="1">
    <location>
        <begin position="1667"/>
        <end position="1756"/>
    </location>
</feature>
<sequence length="2066" mass="218582">MVTIKSNYFFRIFCQFTGGLFLILAFVNLSLSDSFAAGGDIVWQKGDLKAGTQEAQASIVDPQGNFLVTGYRNLAGDTNDDYYTVKFKADGSDIAWSAFYDRAGASDKATAIVVDAANDVIVTGYVWNGTNKDIHTIKYSGATGVVLWQHTWNGGASGNDLGTAVSVDSLNNVYVGGTTQNASGNDDLVILKYSAGGPDPDGTPLWAATYNGTAQGADQLYSLAAGIDGLAVTGQSWNGTSYDLLTIKYGFDGSNLWERRYSSGAGYVCSGKQVKMDAGGNVIVSGTAANNLDLDIYTAKHNGATGAIVWERTYNGAFNDEPNGLYVDAGGDVYVTGYTWTLSGTNDFYTARYSGSNGAIVWQQNFDSGDGNTDVAIATGIAVDEAGDVFVTGYTVAAGNYDFQTIKYKRDNGNQLWHSSFNGTAGKNDRPVGLGFSPAGDVLVGGWSDNGSDLDYYLIKYDAGALNPPTSLATATISSTSVGLSWTDNSGNEDGFKIERKLGEQGTFAQIGAVGAGITTYTDEGLIANNYYYYRVRAYNAANGDSHYSNEARALTVFVNFIAPSWSYLYNNPDDMDDFANAVAVGPDNNPVVTGYSLRAVGGFDYYTLKLSNVDKSIIWSHLYDDADSEMDVAKCVAVDGSNNAIVSGYSQLFYAPAQRNINSIYTLKYPAAGPPELWHSQYNGPGAIDDRATAIDTTTDAGNNIVVIGYGKNAAGNEDIYVVKYAAAPLLDELGNAVSSWAAVPFDGGGDDIPSAVAIGPDGNVYVTGYSETAPGSNIYNFFTAKYSGTNGALIWSDLYSVISGGDNRGNSIATDTAGDVYVTGSAKTAAGNRDIYTIKYSGSGNIAQRIWERPVAGPANGDDDGVSLRIDPIDGAIIVAGTTLTGPGDHDVTLVRYNAAGDVVWQKSLQRPVNDDQAIAMAVDASGYIYVAGNTSNGATIDVMSLIYDHEGALLGATTYNGAANGNDEASSIAVNYQGEAFIAGSSANATGNADYLVIKQVNNFILVPAPFTATPQADYSRIDLAWSSNTAGAGFRIERTLGPITSSSIWTPINTASAGTTAFVDSGLNGNTQYCYRIEAYNGSLVSRKITTCATTTLQAPVLDQLSLLSPTSVDVSWNNIPGNSGYRLERMAGGGSWTQIGNNLAPDTLLYHDTTLTAGVVYQYRINTINSAGLSLASNVQVAPVLNVLAGITAAKIDLTWPAVTGATGYKVERSTDNSTWTVIAIPGAAAVSFSDTTVVAGVLYYYRLRATNPDGDSAASLVQSGRTKLQTPAITSATTVSTSEISVNWSDPNSFESGYKLEYSDCLNQTYCASNTGYDYYWTAWTTVNLGVDATTRNISGLTPGNLYRLRVTAVGTVNSDTSTIVTARTNVSGPTNLVATAATDSSVSLSWSDVFGETNYRVLKDGVVLSGSGLPLAQNTTIYTVSGLSMNIPYCFKVQPYNGTSSSDSNEACVTIYGPPTLTSVTGVSQGQIDLAWIDVTGDVGYEVWRSAATYQSTPPASPGTGSWSVYVNGTPTPLAADTVVFNNSGLTAGYTYKYKIRYKLADGSFSAFSNEFMATTVPPTPSFSTSVVSSSQIKLSWTDKTGETSYNLQHKVRNGADCTTEDWTGVTSTSVAQNSITTTVSSLLSGTTYCFRLNAANLAGDSPWSSTVTQTTWLDAPVLNPLTGITQSKIDLSWTNITGNTGYKIERKTDTVAWSQLATPVTDVAIYSDTTAAANTTYYYRVYTKNSVGAYSVASNEQSAATLPITPPVLNTLSGITTGQIILSWNDVAGNDGYKVERSPDGANWSQVATPAQGAITYTNSGLSAGTLYYYRVSTKNTAGSYSVPSNIQSATTTPAAPSLTTKLISEARIDLTWQVVYGATNYKILRSIGGNGPWSQINNLAIPYSTLYCGYYTSPTIGCPTLVPVFTTHGDTSLTENVEYCYQMTAWNTTGGDSAPSNIVCQKTPAVGAPSLNAVTPLNSGKIKLEWSYTGAACTPVPCENPDGFQIWRLLPTGEMGLVTTVPNTGSYTDTLAIEPQKAYAYQVRAYRGGDFSPFSNTLQATTPAYTSADGTCQ</sequence>
<dbReference type="eggNOG" id="COG4733">
    <property type="taxonomic scope" value="Bacteria"/>
</dbReference>
<evidence type="ECO:0000313" key="2">
    <source>
        <dbReference type="EMBL" id="ACM21474.1"/>
    </source>
</evidence>
<feature type="domain" description="Fibronectin type-III" evidence="1">
    <location>
        <begin position="468"/>
        <end position="559"/>
    </location>
</feature>
<protein>
    <submittedName>
        <fullName evidence="2">Fibronectin type III repeat protein</fullName>
    </submittedName>
</protein>
<dbReference type="eggNOG" id="COG1520">
    <property type="taxonomic scope" value="Bacteria"/>
</dbReference>
<dbReference type="InterPro" id="IPR036116">
    <property type="entry name" value="FN3_sf"/>
</dbReference>
<dbReference type="InterPro" id="IPR013431">
    <property type="entry name" value="Delta_60_rpt"/>
</dbReference>
<dbReference type="SUPFAM" id="SSF50998">
    <property type="entry name" value="Quinoprotein alcohol dehydrogenase-like"/>
    <property type="match status" value="1"/>
</dbReference>
<name>B9M3Q3_GEODF</name>
<dbReference type="PROSITE" id="PS50853">
    <property type="entry name" value="FN3"/>
    <property type="match status" value="8"/>
</dbReference>
<dbReference type="Proteomes" id="UP000007721">
    <property type="component" value="Chromosome"/>
</dbReference>
<dbReference type="SUPFAM" id="SSF101898">
    <property type="entry name" value="NHL repeat"/>
    <property type="match status" value="1"/>
</dbReference>
<dbReference type="eggNOG" id="COG5306">
    <property type="taxonomic scope" value="Bacteria"/>
</dbReference>
<evidence type="ECO:0000259" key="1">
    <source>
        <dbReference type="PROSITE" id="PS50853"/>
    </source>
</evidence>
<feature type="domain" description="Fibronectin type-III" evidence="1">
    <location>
        <begin position="1010"/>
        <end position="1103"/>
    </location>
</feature>
<feature type="domain" description="Fibronectin type-III" evidence="1">
    <location>
        <begin position="1187"/>
        <end position="1275"/>
    </location>
</feature>
<dbReference type="SMART" id="SM00060">
    <property type="entry name" value="FN3"/>
    <property type="match status" value="12"/>
</dbReference>
<dbReference type="Gene3D" id="2.60.40.10">
    <property type="entry name" value="Immunoglobulins"/>
    <property type="match status" value="12"/>
</dbReference>
<feature type="domain" description="Fibronectin type-III" evidence="1">
    <location>
        <begin position="1276"/>
        <end position="1378"/>
    </location>
</feature>
<dbReference type="SUPFAM" id="SSF49265">
    <property type="entry name" value="Fibronectin type III"/>
    <property type="match status" value="9"/>
</dbReference>
<dbReference type="EMBL" id="CP001390">
    <property type="protein sequence ID" value="ACM21474.1"/>
    <property type="molecule type" value="Genomic_DNA"/>
</dbReference>
<dbReference type="CDD" id="cd00063">
    <property type="entry name" value="FN3"/>
    <property type="match status" value="7"/>
</dbReference>
<dbReference type="InterPro" id="IPR013783">
    <property type="entry name" value="Ig-like_fold"/>
</dbReference>
<reference evidence="2 3" key="1">
    <citation type="submission" date="2009-01" db="EMBL/GenBank/DDBJ databases">
        <title>Complete sequence of Geobacter sp. FRC-32.</title>
        <authorList>
            <consortium name="US DOE Joint Genome Institute"/>
            <person name="Lucas S."/>
            <person name="Copeland A."/>
            <person name="Lapidus A."/>
            <person name="Glavina del Rio T."/>
            <person name="Dalin E."/>
            <person name="Tice H."/>
            <person name="Bruce D."/>
            <person name="Goodwin L."/>
            <person name="Pitluck S."/>
            <person name="Saunders E."/>
            <person name="Brettin T."/>
            <person name="Detter J.C."/>
            <person name="Han C."/>
            <person name="Larimer F."/>
            <person name="Land M."/>
            <person name="Hauser L."/>
            <person name="Kyrpides N."/>
            <person name="Ovchinnikova G."/>
            <person name="Kostka J."/>
            <person name="Richardson P."/>
        </authorList>
    </citation>
    <scope>NUCLEOTIDE SEQUENCE [LARGE SCALE GENOMIC DNA]</scope>
    <source>
        <strain evidence="3">DSM 22248 / JCM 15807 / FRC-32</strain>
    </source>
</reference>
<feature type="domain" description="Fibronectin type-III" evidence="1">
    <location>
        <begin position="1569"/>
        <end position="1666"/>
    </location>
</feature>
<feature type="domain" description="Fibronectin type-III" evidence="1">
    <location>
        <begin position="1758"/>
        <end position="1847"/>
    </location>
</feature>
<dbReference type="PANTHER" id="PTHR42754:SF1">
    <property type="entry name" value="LIPOPROTEIN"/>
    <property type="match status" value="1"/>
</dbReference>
<dbReference type="InterPro" id="IPR011047">
    <property type="entry name" value="Quinoprotein_ADH-like_sf"/>
</dbReference>
<dbReference type="OrthoDB" id="5388936at2"/>
<dbReference type="HOGENOM" id="CLU_232858_0_0_7"/>
<dbReference type="PANTHER" id="PTHR42754">
    <property type="entry name" value="ENDOGLUCANASE"/>
    <property type="match status" value="1"/>
</dbReference>
<dbReference type="Pfam" id="PF00041">
    <property type="entry name" value="fn3"/>
    <property type="match status" value="4"/>
</dbReference>
<dbReference type="InterPro" id="IPR003961">
    <property type="entry name" value="FN3_dom"/>
</dbReference>
<accession>B9M3Q3</accession>